<keyword evidence="4 7" id="KW-0808">Transferase</keyword>
<dbReference type="SUPFAM" id="SSF53383">
    <property type="entry name" value="PLP-dependent transferases"/>
    <property type="match status" value="1"/>
</dbReference>
<dbReference type="GO" id="GO:0030170">
    <property type="term" value="F:pyridoxal phosphate binding"/>
    <property type="evidence" value="ECO:0007669"/>
    <property type="project" value="InterPro"/>
</dbReference>
<comment type="caution">
    <text evidence="7">The sequence shown here is derived from an EMBL/GenBank/DDBJ whole genome shotgun (WGS) entry which is preliminary data.</text>
</comment>
<evidence type="ECO:0000256" key="2">
    <source>
        <dbReference type="ARBA" id="ARBA00008954"/>
    </source>
</evidence>
<organism evidence="7 8">
    <name type="scientific">Brumicola pallidula DSM 14239 = ACAM 615</name>
    <dbReference type="NCBI Taxonomy" id="1121922"/>
    <lineage>
        <taxon>Bacteria</taxon>
        <taxon>Pseudomonadati</taxon>
        <taxon>Pseudomonadota</taxon>
        <taxon>Gammaproteobacteria</taxon>
        <taxon>Alteromonadales</taxon>
        <taxon>Alteromonadaceae</taxon>
        <taxon>Brumicola</taxon>
    </lineage>
</organism>
<dbReference type="NCBIfam" id="NF004767">
    <property type="entry name" value="PRK06105.1"/>
    <property type="match status" value="1"/>
</dbReference>
<dbReference type="InterPro" id="IPR015422">
    <property type="entry name" value="PyrdxlP-dep_Trfase_small"/>
</dbReference>
<dbReference type="PANTHER" id="PTHR42684:SF3">
    <property type="entry name" value="ADENOSYLMETHIONINE-8-AMINO-7-OXONONANOATE AMINOTRANSFERASE"/>
    <property type="match status" value="1"/>
</dbReference>
<dbReference type="Proteomes" id="UP000006251">
    <property type="component" value="Unassembled WGS sequence"/>
</dbReference>
<dbReference type="Gene3D" id="3.40.640.10">
    <property type="entry name" value="Type I PLP-dependent aspartate aminotransferase-like (Major domain)"/>
    <property type="match status" value="1"/>
</dbReference>
<dbReference type="InterPro" id="IPR049704">
    <property type="entry name" value="Aminotrans_3_PPA_site"/>
</dbReference>
<evidence type="ECO:0000256" key="5">
    <source>
        <dbReference type="ARBA" id="ARBA00022898"/>
    </source>
</evidence>
<dbReference type="GO" id="GO:0004015">
    <property type="term" value="F:adenosylmethionine-8-amino-7-oxononanoate transaminase activity"/>
    <property type="evidence" value="ECO:0007669"/>
    <property type="project" value="TreeGrafter"/>
</dbReference>
<dbReference type="FunFam" id="3.40.640.10:FF:000014">
    <property type="entry name" value="Adenosylmethionine-8-amino-7-oxononanoate aminotransferase, probable"/>
    <property type="match status" value="1"/>
</dbReference>
<comment type="cofactor">
    <cofactor evidence="1">
        <name>pyridoxal 5'-phosphate</name>
        <dbReference type="ChEBI" id="CHEBI:597326"/>
    </cofactor>
</comment>
<accession>K6YTH2</accession>
<dbReference type="PANTHER" id="PTHR42684">
    <property type="entry name" value="ADENOSYLMETHIONINE-8-AMINO-7-OXONONANOATE AMINOTRANSFERASE"/>
    <property type="match status" value="1"/>
</dbReference>
<proteinExistence type="inferred from homology"/>
<dbReference type="InterPro" id="IPR015424">
    <property type="entry name" value="PyrdxlP-dep_Trfase"/>
</dbReference>
<dbReference type="AlphaFoldDB" id="K6YTH2"/>
<dbReference type="STRING" id="1121922.GCA_000428905_02951"/>
<evidence type="ECO:0000313" key="7">
    <source>
        <dbReference type="EMBL" id="GAC27256.1"/>
    </source>
</evidence>
<dbReference type="InterPro" id="IPR015421">
    <property type="entry name" value="PyrdxlP-dep_Trfase_major"/>
</dbReference>
<keyword evidence="5 6" id="KW-0663">Pyridoxal phosphate</keyword>
<dbReference type="EMBL" id="BAEQ01000009">
    <property type="protein sequence ID" value="GAC27256.1"/>
    <property type="molecule type" value="Genomic_DNA"/>
</dbReference>
<dbReference type="OrthoDB" id="9801052at2"/>
<keyword evidence="3 7" id="KW-0032">Aminotransferase</keyword>
<sequence length="449" mass="49535">MSAMIYPTSNFAEQDKLCIERAKGVYVYDSNNKQYLEGMSGLWCTALGYGNEELIAAITNQLHRLSFSHLFGGKSHSPGVALADKLAAMVPIEDARVFFGTSGSDANDTHYKILRYYFNAINKPQKRKIITRERAYHGVTVASGALTSLPVNNRHFDLPIDALNILRTDSPHYFSSHLQGESETQFVDRIVANLESLILHENPDTIAAMIIEPITGASGVIVPPDGYYKKVQTILRKYDILIWVDEVITGFGRTGNDFGCTTMGIKPDLMTFAKQLSSAYYPISAAVIPGYMHDAMVEQSSANGVFGHGYTYSGHPVGCAAALKTLEIFEREHIFEKAAEAGVYLRKQLEKFVDHPLVGEIRGKGLLMALELVPNKLKNTRFADGKVGAFAQRACQEHGLIVRAVAGNSIALCPPLIISHSQIDEIIQKLTKALDDTLIYTQKEKLLFA</sequence>
<dbReference type="PROSITE" id="PS00600">
    <property type="entry name" value="AA_TRANSFER_CLASS_3"/>
    <property type="match status" value="1"/>
</dbReference>
<dbReference type="Gene3D" id="3.90.1150.10">
    <property type="entry name" value="Aspartate Aminotransferase, domain 1"/>
    <property type="match status" value="1"/>
</dbReference>
<name>K6YTH2_9ALTE</name>
<evidence type="ECO:0000256" key="3">
    <source>
        <dbReference type="ARBA" id="ARBA00022576"/>
    </source>
</evidence>
<evidence type="ECO:0000256" key="4">
    <source>
        <dbReference type="ARBA" id="ARBA00022679"/>
    </source>
</evidence>
<keyword evidence="8" id="KW-1185">Reference proteome</keyword>
<reference evidence="8" key="1">
    <citation type="journal article" date="2014" name="Environ. Microbiol.">
        <title>Comparative genomics of the marine bacterial genus Glaciecola reveals the high degree of genomic diversity and genomic characteristic for cold adaptation.</title>
        <authorList>
            <person name="Qin Q.L."/>
            <person name="Xie B.B."/>
            <person name="Yu Y."/>
            <person name="Shu Y.L."/>
            <person name="Rong J.C."/>
            <person name="Zhang Y.J."/>
            <person name="Zhao D.L."/>
            <person name="Chen X.L."/>
            <person name="Zhang X.Y."/>
            <person name="Chen B."/>
            <person name="Zhou B.C."/>
            <person name="Zhang Y.Z."/>
        </authorList>
    </citation>
    <scope>NUCLEOTIDE SEQUENCE [LARGE SCALE GENOMIC DNA]</scope>
    <source>
        <strain evidence="8">ACAM 615</strain>
    </source>
</reference>
<evidence type="ECO:0000256" key="1">
    <source>
        <dbReference type="ARBA" id="ARBA00001933"/>
    </source>
</evidence>
<dbReference type="GO" id="GO:0009102">
    <property type="term" value="P:biotin biosynthetic process"/>
    <property type="evidence" value="ECO:0007669"/>
    <property type="project" value="TreeGrafter"/>
</dbReference>
<protein>
    <submittedName>
        <fullName evidence="7">Aminotransferase class-III</fullName>
    </submittedName>
</protein>
<comment type="similarity">
    <text evidence="2 6">Belongs to the class-III pyridoxal-phosphate-dependent aminotransferase family.</text>
</comment>
<evidence type="ECO:0000313" key="8">
    <source>
        <dbReference type="Proteomes" id="UP000006251"/>
    </source>
</evidence>
<dbReference type="PIRSF" id="PIRSF000521">
    <property type="entry name" value="Transaminase_4ab_Lys_Orn"/>
    <property type="match status" value="1"/>
</dbReference>
<dbReference type="InterPro" id="IPR005814">
    <property type="entry name" value="Aminotrans_3"/>
</dbReference>
<evidence type="ECO:0000256" key="6">
    <source>
        <dbReference type="RuleBase" id="RU003560"/>
    </source>
</evidence>
<dbReference type="GO" id="GO:0009448">
    <property type="term" value="P:gamma-aminobutyric acid metabolic process"/>
    <property type="evidence" value="ECO:0007669"/>
    <property type="project" value="TreeGrafter"/>
</dbReference>
<gene>
    <name evidence="7" type="ORF">GPAL_0376</name>
</gene>
<dbReference type="CDD" id="cd00610">
    <property type="entry name" value="OAT_like"/>
    <property type="match status" value="1"/>
</dbReference>
<dbReference type="Pfam" id="PF00202">
    <property type="entry name" value="Aminotran_3"/>
    <property type="match status" value="1"/>
</dbReference>